<protein>
    <recommendedName>
        <fullName evidence="3">AMP-binding enzyme C-terminal domain-containing protein</fullName>
    </recommendedName>
</protein>
<evidence type="ECO:0000256" key="2">
    <source>
        <dbReference type="ARBA" id="ARBA00022598"/>
    </source>
</evidence>
<name>A0AAN6MEB0_9PEZI</name>
<feature type="non-terminal residue" evidence="4">
    <location>
        <position position="1"/>
    </location>
</feature>
<dbReference type="PANTHER" id="PTHR24096:SF149">
    <property type="entry name" value="AMP-BINDING DOMAIN-CONTAINING PROTEIN-RELATED"/>
    <property type="match status" value="1"/>
</dbReference>
<feature type="domain" description="AMP-binding enzyme C-terminal" evidence="3">
    <location>
        <begin position="13"/>
        <end position="93"/>
    </location>
</feature>
<dbReference type="EMBL" id="MU855948">
    <property type="protein sequence ID" value="KAK3898373.1"/>
    <property type="molecule type" value="Genomic_DNA"/>
</dbReference>
<dbReference type="GO" id="GO:0016405">
    <property type="term" value="F:CoA-ligase activity"/>
    <property type="evidence" value="ECO:0007669"/>
    <property type="project" value="TreeGrafter"/>
</dbReference>
<proteinExistence type="inferred from homology"/>
<dbReference type="Pfam" id="PF13193">
    <property type="entry name" value="AMP-binding_C"/>
    <property type="match status" value="1"/>
</dbReference>
<dbReference type="SUPFAM" id="SSF56801">
    <property type="entry name" value="Acetyl-CoA synthetase-like"/>
    <property type="match status" value="1"/>
</dbReference>
<evidence type="ECO:0000313" key="5">
    <source>
        <dbReference type="Proteomes" id="UP001303889"/>
    </source>
</evidence>
<dbReference type="Gene3D" id="3.30.300.30">
    <property type="match status" value="1"/>
</dbReference>
<comment type="similarity">
    <text evidence="1">Belongs to the ATP-dependent AMP-binding enzyme family.</text>
</comment>
<gene>
    <name evidence="4" type="ORF">C8A05DRAFT_19034</name>
</gene>
<evidence type="ECO:0000313" key="4">
    <source>
        <dbReference type="EMBL" id="KAK3898373.1"/>
    </source>
</evidence>
<accession>A0AAN6MEB0</accession>
<evidence type="ECO:0000259" key="3">
    <source>
        <dbReference type="Pfam" id="PF13193"/>
    </source>
</evidence>
<evidence type="ECO:0000256" key="1">
    <source>
        <dbReference type="ARBA" id="ARBA00006432"/>
    </source>
</evidence>
<dbReference type="Proteomes" id="UP001303889">
    <property type="component" value="Unassembled WGS sequence"/>
</dbReference>
<dbReference type="InterPro" id="IPR045851">
    <property type="entry name" value="AMP-bd_C_sf"/>
</dbReference>
<comment type="caution">
    <text evidence="4">The sequence shown here is derived from an EMBL/GenBank/DDBJ whole genome shotgun (WGS) entry which is preliminary data.</text>
</comment>
<keyword evidence="2" id="KW-0436">Ligase</keyword>
<organism evidence="4 5">
    <name type="scientific">Staphylotrichum tortipilum</name>
    <dbReference type="NCBI Taxonomy" id="2831512"/>
    <lineage>
        <taxon>Eukaryota</taxon>
        <taxon>Fungi</taxon>
        <taxon>Dikarya</taxon>
        <taxon>Ascomycota</taxon>
        <taxon>Pezizomycotina</taxon>
        <taxon>Sordariomycetes</taxon>
        <taxon>Sordariomycetidae</taxon>
        <taxon>Sordariales</taxon>
        <taxon>Chaetomiaceae</taxon>
        <taxon>Staphylotrichum</taxon>
    </lineage>
</organism>
<dbReference type="AlphaFoldDB" id="A0AAN6MEB0"/>
<keyword evidence="5" id="KW-1185">Reference proteome</keyword>
<reference evidence="4" key="1">
    <citation type="journal article" date="2023" name="Mol. Phylogenet. Evol.">
        <title>Genome-scale phylogeny and comparative genomics of the fungal order Sordariales.</title>
        <authorList>
            <person name="Hensen N."/>
            <person name="Bonometti L."/>
            <person name="Westerberg I."/>
            <person name="Brannstrom I.O."/>
            <person name="Guillou S."/>
            <person name="Cros-Aarteil S."/>
            <person name="Calhoun S."/>
            <person name="Haridas S."/>
            <person name="Kuo A."/>
            <person name="Mondo S."/>
            <person name="Pangilinan J."/>
            <person name="Riley R."/>
            <person name="LaButti K."/>
            <person name="Andreopoulos B."/>
            <person name="Lipzen A."/>
            <person name="Chen C."/>
            <person name="Yan M."/>
            <person name="Daum C."/>
            <person name="Ng V."/>
            <person name="Clum A."/>
            <person name="Steindorff A."/>
            <person name="Ohm R.A."/>
            <person name="Martin F."/>
            <person name="Silar P."/>
            <person name="Natvig D.O."/>
            <person name="Lalanne C."/>
            <person name="Gautier V."/>
            <person name="Ament-Velasquez S.L."/>
            <person name="Kruys A."/>
            <person name="Hutchinson M.I."/>
            <person name="Powell A.J."/>
            <person name="Barry K."/>
            <person name="Miller A.N."/>
            <person name="Grigoriev I.V."/>
            <person name="Debuchy R."/>
            <person name="Gladieux P."/>
            <person name="Hiltunen Thoren M."/>
            <person name="Johannesson H."/>
        </authorList>
    </citation>
    <scope>NUCLEOTIDE SEQUENCE</scope>
    <source>
        <strain evidence="4">CBS 103.79</strain>
    </source>
</reference>
<dbReference type="PANTHER" id="PTHR24096">
    <property type="entry name" value="LONG-CHAIN-FATTY-ACID--COA LIGASE"/>
    <property type="match status" value="1"/>
</dbReference>
<sequence>LVPSDGYPVPPAELEGTLLGHRDVADACVIGVEDGANATEVPRAYVVLRAGIDAGEAKAQELMDWVAGRVAPHKKLRGGVRFIKEIPKSPSGKLLRRVLRQEAKREKRGEGAKL</sequence>
<reference evidence="4" key="2">
    <citation type="submission" date="2023-05" db="EMBL/GenBank/DDBJ databases">
        <authorList>
            <consortium name="Lawrence Berkeley National Laboratory"/>
            <person name="Steindorff A."/>
            <person name="Hensen N."/>
            <person name="Bonometti L."/>
            <person name="Westerberg I."/>
            <person name="Brannstrom I.O."/>
            <person name="Guillou S."/>
            <person name="Cros-Aarteil S."/>
            <person name="Calhoun S."/>
            <person name="Haridas S."/>
            <person name="Kuo A."/>
            <person name="Mondo S."/>
            <person name="Pangilinan J."/>
            <person name="Riley R."/>
            <person name="Labutti K."/>
            <person name="Andreopoulos B."/>
            <person name="Lipzen A."/>
            <person name="Chen C."/>
            <person name="Yanf M."/>
            <person name="Daum C."/>
            <person name="Ng V."/>
            <person name="Clum A."/>
            <person name="Ohm R."/>
            <person name="Martin F."/>
            <person name="Silar P."/>
            <person name="Natvig D."/>
            <person name="Lalanne C."/>
            <person name="Gautier V."/>
            <person name="Ament-Velasquez S.L."/>
            <person name="Kruys A."/>
            <person name="Hutchinson M.I."/>
            <person name="Powell A.J."/>
            <person name="Barry K."/>
            <person name="Miller A.N."/>
            <person name="Grigoriev I.V."/>
            <person name="Debuchy R."/>
            <person name="Gladieux P."/>
            <person name="Thoren M.H."/>
            <person name="Johannesson H."/>
        </authorList>
    </citation>
    <scope>NUCLEOTIDE SEQUENCE</scope>
    <source>
        <strain evidence="4">CBS 103.79</strain>
    </source>
</reference>
<dbReference type="InterPro" id="IPR025110">
    <property type="entry name" value="AMP-bd_C"/>
</dbReference>